<gene>
    <name evidence="2" type="ORF">SAPINGB_P004985</name>
</gene>
<dbReference type="Proteomes" id="UP000398389">
    <property type="component" value="Unassembled WGS sequence"/>
</dbReference>
<dbReference type="Pfam" id="PF10306">
    <property type="entry name" value="FLILHELTA"/>
    <property type="match status" value="1"/>
</dbReference>
<proteinExistence type="predicted"/>
<dbReference type="InterPro" id="IPR018811">
    <property type="entry name" value="MRX11"/>
</dbReference>
<dbReference type="PANTHER" id="PTHR28002:SF1">
    <property type="entry name" value="MIOREX COMPLEX COMPONENT 11"/>
    <property type="match status" value="1"/>
</dbReference>
<protein>
    <submittedName>
        <fullName evidence="2">Uncharacterized protein</fullName>
    </submittedName>
</protein>
<feature type="compositionally biased region" description="Basic residues" evidence="1">
    <location>
        <begin position="275"/>
        <end position="286"/>
    </location>
</feature>
<dbReference type="PANTHER" id="PTHR28002">
    <property type="entry name" value="MIOREX COMPLEX COMPONENT 11"/>
    <property type="match status" value="1"/>
</dbReference>
<feature type="region of interest" description="Disordered" evidence="1">
    <location>
        <begin position="245"/>
        <end position="286"/>
    </location>
</feature>
<dbReference type="GeneID" id="43583800"/>
<name>A0A5E8C2Z5_9ASCO</name>
<dbReference type="AlphaFoldDB" id="A0A5E8C2Z5"/>
<organism evidence="2 3">
    <name type="scientific">Magnusiomyces paraingens</name>
    <dbReference type="NCBI Taxonomy" id="2606893"/>
    <lineage>
        <taxon>Eukaryota</taxon>
        <taxon>Fungi</taxon>
        <taxon>Dikarya</taxon>
        <taxon>Ascomycota</taxon>
        <taxon>Saccharomycotina</taxon>
        <taxon>Dipodascomycetes</taxon>
        <taxon>Dipodascales</taxon>
        <taxon>Dipodascaceae</taxon>
        <taxon>Magnusiomyces</taxon>
    </lineage>
</organism>
<dbReference type="RefSeq" id="XP_031855591.1">
    <property type="nucleotide sequence ID" value="XM_031999700.1"/>
</dbReference>
<sequence length="286" mass="31864">MYTPRQTFVALASGSINLGSRTLLSKSVLRPLVYRPQITQKALLSPISQSFSTSAIRRQKEETQPPVKSNTDGKVVVDLSEHPIIKRIPKFLHPYTIGFLNAPVSHVTSFIIVHELTAVIPLFGLWGLFYYYDYTPVAGIPEWLLQKGTHFIDVLAERNGWTSLKTEAGANIVLQGAISYAIVKAILPFRAAFSLLAMPWFAKWVVIPFTRLFTRIGSKKAAASVEQSASRKPGTKFVESTITSSFRKQMKETSTPLPDPRGQVWTQDLPSQPPKIKRASSNKPKL</sequence>
<evidence type="ECO:0000313" key="3">
    <source>
        <dbReference type="Proteomes" id="UP000398389"/>
    </source>
</evidence>
<dbReference type="EMBL" id="CABVLU010000004">
    <property type="protein sequence ID" value="VVT56341.1"/>
    <property type="molecule type" value="Genomic_DNA"/>
</dbReference>
<accession>A0A5E8C2Z5</accession>
<evidence type="ECO:0000313" key="2">
    <source>
        <dbReference type="EMBL" id="VVT56341.1"/>
    </source>
</evidence>
<dbReference type="OrthoDB" id="5580261at2759"/>
<keyword evidence="3" id="KW-1185">Reference proteome</keyword>
<dbReference type="GO" id="GO:0005739">
    <property type="term" value="C:mitochondrion"/>
    <property type="evidence" value="ECO:0007669"/>
    <property type="project" value="TreeGrafter"/>
</dbReference>
<reference evidence="2 3" key="1">
    <citation type="submission" date="2019-09" db="EMBL/GenBank/DDBJ databases">
        <authorList>
            <person name="Brejova B."/>
        </authorList>
    </citation>
    <scope>NUCLEOTIDE SEQUENCE [LARGE SCALE GENOMIC DNA]</scope>
</reference>
<evidence type="ECO:0000256" key="1">
    <source>
        <dbReference type="SAM" id="MobiDB-lite"/>
    </source>
</evidence>
<feature type="compositionally biased region" description="Polar residues" evidence="1">
    <location>
        <begin position="245"/>
        <end position="256"/>
    </location>
</feature>